<organism evidence="2 3">
    <name type="scientific">Actinidia rufa</name>
    <dbReference type="NCBI Taxonomy" id="165716"/>
    <lineage>
        <taxon>Eukaryota</taxon>
        <taxon>Viridiplantae</taxon>
        <taxon>Streptophyta</taxon>
        <taxon>Embryophyta</taxon>
        <taxon>Tracheophyta</taxon>
        <taxon>Spermatophyta</taxon>
        <taxon>Magnoliopsida</taxon>
        <taxon>eudicotyledons</taxon>
        <taxon>Gunneridae</taxon>
        <taxon>Pentapetalae</taxon>
        <taxon>asterids</taxon>
        <taxon>Ericales</taxon>
        <taxon>Actinidiaceae</taxon>
        <taxon>Actinidia</taxon>
    </lineage>
</organism>
<sequence length="266" mass="29462">MVTMAVQGELSQGFGPFGLFLGLLAGITDVDWYGMHVALKVAWQIPVGFSFMCKPTVSLSKRGYPVWASQVHALGSEIGQWAGTIAFGKCGLFIANSFWVCGWLVCGLLLIWLLQPIHVWALGSWTGFSGPISRLFPLLHRGAVLQFSDHDGPKVLRSGRWFGGALLNFFSAVVYGTNGARFRVYNWLAQNQVICGSVGSCPIPNSGLVYLVVVVYLLLRPLRLWLLPMVKLVGVCLRDRRLLPWLFEVFVGVVSFDNGVWPRFLL</sequence>
<feature type="transmembrane region" description="Helical" evidence="1">
    <location>
        <begin position="160"/>
        <end position="177"/>
    </location>
</feature>
<evidence type="ECO:0000256" key="1">
    <source>
        <dbReference type="SAM" id="Phobius"/>
    </source>
</evidence>
<accession>A0A7J0E493</accession>
<protein>
    <submittedName>
        <fullName evidence="2">Uncharacterized protein</fullName>
    </submittedName>
</protein>
<keyword evidence="1" id="KW-1133">Transmembrane helix</keyword>
<dbReference type="EMBL" id="BJWL01000001">
    <property type="protein sequence ID" value="GFY81195.1"/>
    <property type="molecule type" value="Genomic_DNA"/>
</dbReference>
<reference evidence="2 3" key="1">
    <citation type="submission" date="2019-07" db="EMBL/GenBank/DDBJ databases">
        <title>De Novo Assembly of kiwifruit Actinidia rufa.</title>
        <authorList>
            <person name="Sugita-Konishi S."/>
            <person name="Sato K."/>
            <person name="Mori E."/>
            <person name="Abe Y."/>
            <person name="Kisaki G."/>
            <person name="Hamano K."/>
            <person name="Suezawa K."/>
            <person name="Otani M."/>
            <person name="Fukuda T."/>
            <person name="Manabe T."/>
            <person name="Gomi K."/>
            <person name="Tabuchi M."/>
            <person name="Akimitsu K."/>
            <person name="Kataoka I."/>
        </authorList>
    </citation>
    <scope>NUCLEOTIDE SEQUENCE [LARGE SCALE GENOMIC DNA]</scope>
    <source>
        <strain evidence="3">cv. Fuchu</strain>
    </source>
</reference>
<comment type="caution">
    <text evidence="2">The sequence shown here is derived from an EMBL/GenBank/DDBJ whole genome shotgun (WGS) entry which is preliminary data.</text>
</comment>
<feature type="transmembrane region" description="Helical" evidence="1">
    <location>
        <begin position="90"/>
        <end position="113"/>
    </location>
</feature>
<keyword evidence="3" id="KW-1185">Reference proteome</keyword>
<dbReference type="Proteomes" id="UP000585474">
    <property type="component" value="Unassembled WGS sequence"/>
</dbReference>
<proteinExistence type="predicted"/>
<gene>
    <name evidence="2" type="ORF">Acr_01g0010040</name>
</gene>
<evidence type="ECO:0000313" key="2">
    <source>
        <dbReference type="EMBL" id="GFY81195.1"/>
    </source>
</evidence>
<keyword evidence="1" id="KW-0472">Membrane</keyword>
<feature type="transmembrane region" description="Helical" evidence="1">
    <location>
        <begin position="208"/>
        <end position="230"/>
    </location>
</feature>
<name>A0A7J0E493_9ERIC</name>
<keyword evidence="1" id="KW-0812">Transmembrane</keyword>
<dbReference type="AlphaFoldDB" id="A0A7J0E493"/>
<evidence type="ECO:0000313" key="3">
    <source>
        <dbReference type="Proteomes" id="UP000585474"/>
    </source>
</evidence>